<proteinExistence type="predicted"/>
<organism evidence="3 4">
    <name type="scientific">Coccomyxa viridis</name>
    <dbReference type="NCBI Taxonomy" id="1274662"/>
    <lineage>
        <taxon>Eukaryota</taxon>
        <taxon>Viridiplantae</taxon>
        <taxon>Chlorophyta</taxon>
        <taxon>core chlorophytes</taxon>
        <taxon>Trebouxiophyceae</taxon>
        <taxon>Trebouxiophyceae incertae sedis</taxon>
        <taxon>Coccomyxaceae</taxon>
        <taxon>Coccomyxa</taxon>
    </lineage>
</organism>
<comment type="caution">
    <text evidence="3">The sequence shown here is derived from an EMBL/GenBank/DDBJ whole genome shotgun (WGS) entry which is preliminary data.</text>
</comment>
<sequence length="928" mass="99306">MTEIEQAESVERDETSVDTLNAESELIDGSERVEADIPEGSVEEALEDTSVEPAAEAEHRYSRDELLSIGEQEDLKHPPKDLEASGIYRELLGTLFCARNTPDGPAPEVVRLRPGGSLPVRDQEAPRPIPNGPPGVPRDGNPSSWKEQDNSWRSPFKGSPSGNQPIRSRLVDDSPPVISPPGGPPGLNMRRAAMEGPPGSGEWHPGSEGWRRAGVPPQEWRGPPGAMGEEDEALSPRRHGSARISQDMERWGSSKLPGRNESAWRPNAQPGRGVVGRGNEWNARRGRAVPPPGPGKGTPPPGFDGPPGFPTKPVVKEVRAAGGQGPEQPRNGKAVGDGKPRGLEGDWRAAKEKPAADQDAPEGESQAERMRREFEEERQRLQEQRKKGGHTAQRAANETMGDILRDDELEEMRLRDNEEAAQTGNHVEAMSAKSATAPDEDHQEQQQQSKPLQPPPGFSANHLFGDVDDDDPLDLVTNLSFLNDTEEEEKPPLAKEKSSRFANFFQSETSAPGVAMGPAAAAGMAASGISAAGPPPFQNPFPAQLGGQALLQQLQAAQQQQGGQGPGGQQDLLAKLAQAAAAHPHLQRAVPSANARTLDDIEAAVRGSAPPGGLLGAFQQGAQGAKPGNALLSLLQGNAGPPNTHFGQDGGIPNRGEAIAQAQARAEGPPQPALDPLLAHFSAMGMAQNARQNTTLPQQQQGQLGQGLGSFGGAGINASQQNTLASLLAGAYSQSPGQSAGMGNPGVPLHLLQQQEQLLRARASLPGQASGQLPGAMPIAQNLTQNFAGLQQHPQQPNLGHLNQFMPQQQTRPQALNEHQQNILRLLQQQQQRQQQALQLQQQLQQQQRLAQLQAQAQQQRMTPLQALQMQLQLQQQMAGQQNFGNSANGLERFFQLNAAQRAAGLPAQGGARPTHDDLEQRRFNAPH</sequence>
<gene>
    <name evidence="3" type="primary">g4</name>
    <name evidence="3" type="ORF">VP750_LOCUS3</name>
</gene>
<feature type="compositionally biased region" description="Acidic residues" evidence="2">
    <location>
        <begin position="41"/>
        <end position="50"/>
    </location>
</feature>
<keyword evidence="4" id="KW-1185">Reference proteome</keyword>
<evidence type="ECO:0000256" key="2">
    <source>
        <dbReference type="SAM" id="MobiDB-lite"/>
    </source>
</evidence>
<feature type="compositionally biased region" description="Basic and acidic residues" evidence="2">
    <location>
        <begin position="914"/>
        <end position="928"/>
    </location>
</feature>
<feature type="compositionally biased region" description="Pro residues" evidence="2">
    <location>
        <begin position="127"/>
        <end position="136"/>
    </location>
</feature>
<feature type="compositionally biased region" description="Basic and acidic residues" evidence="2">
    <location>
        <begin position="403"/>
        <end position="418"/>
    </location>
</feature>
<feature type="region of interest" description="Disordered" evidence="2">
    <location>
        <begin position="905"/>
        <end position="928"/>
    </location>
</feature>
<evidence type="ECO:0000313" key="4">
    <source>
        <dbReference type="Proteomes" id="UP001497392"/>
    </source>
</evidence>
<evidence type="ECO:0000313" key="3">
    <source>
        <dbReference type="EMBL" id="CAL5218344.1"/>
    </source>
</evidence>
<feature type="compositionally biased region" description="Pro residues" evidence="2">
    <location>
        <begin position="289"/>
        <end position="310"/>
    </location>
</feature>
<dbReference type="EMBL" id="CAXHTA020000001">
    <property type="protein sequence ID" value="CAL5218344.1"/>
    <property type="molecule type" value="Genomic_DNA"/>
</dbReference>
<evidence type="ECO:0000256" key="1">
    <source>
        <dbReference type="SAM" id="Coils"/>
    </source>
</evidence>
<feature type="compositionally biased region" description="Basic and acidic residues" evidence="2">
    <location>
        <begin position="366"/>
        <end position="386"/>
    </location>
</feature>
<keyword evidence="1" id="KW-0175">Coiled coil</keyword>
<feature type="region of interest" description="Disordered" evidence="2">
    <location>
        <begin position="1"/>
        <end position="83"/>
    </location>
</feature>
<protein>
    <submittedName>
        <fullName evidence="3">G4 protein</fullName>
    </submittedName>
</protein>
<accession>A0ABP1FIT5</accession>
<feature type="compositionally biased region" description="Basic and acidic residues" evidence="2">
    <location>
        <begin position="336"/>
        <end position="356"/>
    </location>
</feature>
<feature type="region of interest" description="Disordered" evidence="2">
    <location>
        <begin position="97"/>
        <end position="498"/>
    </location>
</feature>
<feature type="compositionally biased region" description="Basic and acidic residues" evidence="2">
    <location>
        <begin position="73"/>
        <end position="83"/>
    </location>
</feature>
<name>A0ABP1FIT5_9CHLO</name>
<dbReference type="Proteomes" id="UP001497392">
    <property type="component" value="Unassembled WGS sequence"/>
</dbReference>
<reference evidence="3 4" key="1">
    <citation type="submission" date="2024-06" db="EMBL/GenBank/DDBJ databases">
        <authorList>
            <person name="Kraege A."/>
            <person name="Thomma B."/>
        </authorList>
    </citation>
    <scope>NUCLEOTIDE SEQUENCE [LARGE SCALE GENOMIC DNA]</scope>
</reference>
<feature type="coiled-coil region" evidence="1">
    <location>
        <begin position="816"/>
        <end position="861"/>
    </location>
</feature>
<feature type="compositionally biased region" description="Basic and acidic residues" evidence="2">
    <location>
        <begin position="56"/>
        <end position="66"/>
    </location>
</feature>